<dbReference type="Proteomes" id="UP001576780">
    <property type="component" value="Unassembled WGS sequence"/>
</dbReference>
<dbReference type="EMBL" id="JBHFNT010000004">
    <property type="protein sequence ID" value="MFB2832927.1"/>
    <property type="molecule type" value="Genomic_DNA"/>
</dbReference>
<dbReference type="Gene3D" id="3.40.50.150">
    <property type="entry name" value="Vaccinia Virus protein VP39"/>
    <property type="match status" value="1"/>
</dbReference>
<accession>A0ABV4WCX1</accession>
<dbReference type="PROSITE" id="PS00092">
    <property type="entry name" value="N6_MTASE"/>
    <property type="match status" value="1"/>
</dbReference>
<protein>
    <recommendedName>
        <fullName evidence="3">Site-specific DNA-methyltransferase (adenine-specific)</fullName>
    </recommendedName>
</protein>
<evidence type="ECO:0000313" key="2">
    <source>
        <dbReference type="Proteomes" id="UP001576780"/>
    </source>
</evidence>
<gene>
    <name evidence="1" type="ORF">ACE1CA_00180</name>
</gene>
<dbReference type="SUPFAM" id="SSF53335">
    <property type="entry name" value="S-adenosyl-L-methionine-dependent methyltransferases"/>
    <property type="match status" value="1"/>
</dbReference>
<proteinExistence type="predicted"/>
<organism evidence="1 2">
    <name type="scientific">Floridaenema evergladense BLCC-F167</name>
    <dbReference type="NCBI Taxonomy" id="3153639"/>
    <lineage>
        <taxon>Bacteria</taxon>
        <taxon>Bacillati</taxon>
        <taxon>Cyanobacteriota</taxon>
        <taxon>Cyanophyceae</taxon>
        <taxon>Oscillatoriophycideae</taxon>
        <taxon>Aerosakkonematales</taxon>
        <taxon>Aerosakkonemataceae</taxon>
        <taxon>Floridanema</taxon>
        <taxon>Floridanema evergladense</taxon>
    </lineage>
</organism>
<evidence type="ECO:0008006" key="3">
    <source>
        <dbReference type="Google" id="ProtNLM"/>
    </source>
</evidence>
<comment type="caution">
    <text evidence="1">The sequence shown here is derived from an EMBL/GenBank/DDBJ whole genome shotgun (WGS) entry which is preliminary data.</text>
</comment>
<keyword evidence="2" id="KW-1185">Reference proteome</keyword>
<dbReference type="RefSeq" id="WP_413275403.1">
    <property type="nucleotide sequence ID" value="NZ_JBHFNT010000004.1"/>
</dbReference>
<sequence length="191" mass="22052">MRRPNDFYPTPAQLTKELLKRVVISGTVFECCAGDGAIAKELKATHLNSLRKSKIKKVFTNDIVEHNCDCDFQENATFPENWKDNNWQYDWVITNPPFTRAPDIIPLAWDNCHVGIAMLLRLTYLEPAGNRGEWLQENSKYLTDLIIFGQPRPSFTENGSTDHCTTAWFIWQKAPSIQSGTKLHFVYDWKK</sequence>
<reference evidence="1 2" key="1">
    <citation type="submission" date="2024-09" db="EMBL/GenBank/DDBJ databases">
        <title>Floridaenema gen nov. (Aerosakkonemataceae, Aerosakkonematales ord. nov., Cyanobacteria) from benthic tropical and subtropical fresh waters, with the description of four new species.</title>
        <authorList>
            <person name="Moretto J.A."/>
            <person name="Berthold D.E."/>
            <person name="Lefler F.W."/>
            <person name="Huang I.-S."/>
            <person name="Laughinghouse H. IV."/>
        </authorList>
    </citation>
    <scope>NUCLEOTIDE SEQUENCE [LARGE SCALE GENOMIC DNA]</scope>
    <source>
        <strain evidence="1 2">BLCC-F167</strain>
    </source>
</reference>
<dbReference type="InterPro" id="IPR029063">
    <property type="entry name" value="SAM-dependent_MTases_sf"/>
</dbReference>
<name>A0ABV4WCX1_9CYAN</name>
<evidence type="ECO:0000313" key="1">
    <source>
        <dbReference type="EMBL" id="MFB2832927.1"/>
    </source>
</evidence>
<dbReference type="InterPro" id="IPR002052">
    <property type="entry name" value="DNA_methylase_N6_adenine_CS"/>
</dbReference>